<protein>
    <submittedName>
        <fullName evidence="6">MurR/RpiR family transcriptional regulator</fullName>
    </submittedName>
</protein>
<keyword evidence="2" id="KW-0238">DNA-binding</keyword>
<proteinExistence type="predicted"/>
<dbReference type="GO" id="GO:0097367">
    <property type="term" value="F:carbohydrate derivative binding"/>
    <property type="evidence" value="ECO:0007669"/>
    <property type="project" value="InterPro"/>
</dbReference>
<dbReference type="PROSITE" id="PS51071">
    <property type="entry name" value="HTH_RPIR"/>
    <property type="match status" value="1"/>
</dbReference>
<dbReference type="Proteomes" id="UP000515928">
    <property type="component" value="Chromosome"/>
</dbReference>
<dbReference type="PANTHER" id="PTHR30514:SF10">
    <property type="entry name" value="MURR_RPIR FAMILY TRANSCRIPTIONAL REGULATOR"/>
    <property type="match status" value="1"/>
</dbReference>
<feature type="domain" description="SIS" evidence="5">
    <location>
        <begin position="120"/>
        <end position="260"/>
    </location>
</feature>
<dbReference type="SUPFAM" id="SSF53697">
    <property type="entry name" value="SIS domain"/>
    <property type="match status" value="1"/>
</dbReference>
<reference evidence="6 7" key="1">
    <citation type="submission" date="2020-08" db="EMBL/GenBank/DDBJ databases">
        <title>Genome sequence of Erysipelothrix inopinata DSM 15511T.</title>
        <authorList>
            <person name="Hyun D.-W."/>
            <person name="Bae J.-W."/>
        </authorList>
    </citation>
    <scope>NUCLEOTIDE SEQUENCE [LARGE SCALE GENOMIC DNA]</scope>
    <source>
        <strain evidence="6 7">DSM 15511</strain>
    </source>
</reference>
<dbReference type="InterPro" id="IPR046348">
    <property type="entry name" value="SIS_dom_sf"/>
</dbReference>
<dbReference type="Gene3D" id="3.40.50.10490">
    <property type="entry name" value="Glucose-6-phosphate isomerase like protein, domain 1"/>
    <property type="match status" value="1"/>
</dbReference>
<dbReference type="PROSITE" id="PS51464">
    <property type="entry name" value="SIS"/>
    <property type="match status" value="1"/>
</dbReference>
<dbReference type="KEGG" id="eio:H9L01_01215"/>
<evidence type="ECO:0000256" key="1">
    <source>
        <dbReference type="ARBA" id="ARBA00023015"/>
    </source>
</evidence>
<dbReference type="CDD" id="cd05013">
    <property type="entry name" value="SIS_RpiR"/>
    <property type="match status" value="1"/>
</dbReference>
<dbReference type="Pfam" id="PF01418">
    <property type="entry name" value="HTH_6"/>
    <property type="match status" value="1"/>
</dbReference>
<dbReference type="InterPro" id="IPR009057">
    <property type="entry name" value="Homeodomain-like_sf"/>
</dbReference>
<gene>
    <name evidence="6" type="ORF">H9L01_01215</name>
</gene>
<dbReference type="GO" id="GO:1901135">
    <property type="term" value="P:carbohydrate derivative metabolic process"/>
    <property type="evidence" value="ECO:0007669"/>
    <property type="project" value="InterPro"/>
</dbReference>
<keyword evidence="3" id="KW-0804">Transcription</keyword>
<accession>A0A7G9RZJ7</accession>
<keyword evidence="7" id="KW-1185">Reference proteome</keyword>
<dbReference type="InterPro" id="IPR000281">
    <property type="entry name" value="HTH_RpiR"/>
</dbReference>
<dbReference type="PANTHER" id="PTHR30514">
    <property type="entry name" value="GLUCOKINASE"/>
    <property type="match status" value="1"/>
</dbReference>
<dbReference type="InterPro" id="IPR047640">
    <property type="entry name" value="RpiR-like"/>
</dbReference>
<evidence type="ECO:0000313" key="7">
    <source>
        <dbReference type="Proteomes" id="UP000515928"/>
    </source>
</evidence>
<keyword evidence="1" id="KW-0805">Transcription regulation</keyword>
<dbReference type="RefSeq" id="WP_187534140.1">
    <property type="nucleotide sequence ID" value="NZ_CBCSHU010000014.1"/>
</dbReference>
<evidence type="ECO:0000256" key="2">
    <source>
        <dbReference type="ARBA" id="ARBA00023125"/>
    </source>
</evidence>
<dbReference type="GO" id="GO:0003700">
    <property type="term" value="F:DNA-binding transcription factor activity"/>
    <property type="evidence" value="ECO:0007669"/>
    <property type="project" value="InterPro"/>
</dbReference>
<dbReference type="AlphaFoldDB" id="A0A7G9RZJ7"/>
<sequence>MDIKYGLFEVLKNPEAALTPTERELADYVLMNPQYVLSMTIQELATHNNTSPSAVTRLCKKLDIADYRSFKIYLSQSLERQRIRDKRSLIESSPYGQFYQDIQNSLEETLDIVDQDNISAVNKLIHESEVVYVYGNGFSKEVADDIFKKWNVVGKSFVVIPDRDTGVIAVSNSKKKGIFIGLSNSGNSNDVTRVMDGAIRNGLPTVAITNYKASEMSQKADYTLYNGKGTKLPKFVSYSIYAQIFLIDVLYLDYVETYGPKEYKFKGLPTDTTFKK</sequence>
<feature type="domain" description="HTH rpiR-type" evidence="4">
    <location>
        <begin position="5"/>
        <end position="81"/>
    </location>
</feature>
<dbReference type="InterPro" id="IPR036388">
    <property type="entry name" value="WH-like_DNA-bd_sf"/>
</dbReference>
<evidence type="ECO:0000259" key="4">
    <source>
        <dbReference type="PROSITE" id="PS51071"/>
    </source>
</evidence>
<organism evidence="6 7">
    <name type="scientific">Erysipelothrix inopinata</name>
    <dbReference type="NCBI Taxonomy" id="225084"/>
    <lineage>
        <taxon>Bacteria</taxon>
        <taxon>Bacillati</taxon>
        <taxon>Bacillota</taxon>
        <taxon>Erysipelotrichia</taxon>
        <taxon>Erysipelotrichales</taxon>
        <taxon>Erysipelotrichaceae</taxon>
        <taxon>Erysipelothrix</taxon>
    </lineage>
</organism>
<name>A0A7G9RZJ7_9FIRM</name>
<dbReference type="Pfam" id="PF01380">
    <property type="entry name" value="SIS"/>
    <property type="match status" value="1"/>
</dbReference>
<dbReference type="SUPFAM" id="SSF46689">
    <property type="entry name" value="Homeodomain-like"/>
    <property type="match status" value="1"/>
</dbReference>
<dbReference type="EMBL" id="CP060715">
    <property type="protein sequence ID" value="QNN61022.1"/>
    <property type="molecule type" value="Genomic_DNA"/>
</dbReference>
<evidence type="ECO:0000259" key="5">
    <source>
        <dbReference type="PROSITE" id="PS51464"/>
    </source>
</evidence>
<dbReference type="Gene3D" id="1.10.10.10">
    <property type="entry name" value="Winged helix-like DNA-binding domain superfamily/Winged helix DNA-binding domain"/>
    <property type="match status" value="1"/>
</dbReference>
<evidence type="ECO:0000256" key="3">
    <source>
        <dbReference type="ARBA" id="ARBA00023163"/>
    </source>
</evidence>
<dbReference type="InterPro" id="IPR035472">
    <property type="entry name" value="RpiR-like_SIS"/>
</dbReference>
<dbReference type="GO" id="GO:0003677">
    <property type="term" value="F:DNA binding"/>
    <property type="evidence" value="ECO:0007669"/>
    <property type="project" value="UniProtKB-KW"/>
</dbReference>
<evidence type="ECO:0000313" key="6">
    <source>
        <dbReference type="EMBL" id="QNN61022.1"/>
    </source>
</evidence>
<dbReference type="InterPro" id="IPR001347">
    <property type="entry name" value="SIS_dom"/>
</dbReference>